<feature type="binding site" evidence="10">
    <location>
        <begin position="9"/>
        <end position="16"/>
    </location>
    <ligand>
        <name>ATP</name>
        <dbReference type="ChEBI" id="CHEBI:30616"/>
    </ligand>
</feature>
<comment type="subunit">
    <text evidence="10">Monomer.</text>
</comment>
<dbReference type="GO" id="GO:0052381">
    <property type="term" value="F:tRNA dimethylallyltransferase activity"/>
    <property type="evidence" value="ECO:0007669"/>
    <property type="project" value="UniProtKB-UniRule"/>
</dbReference>
<dbReference type="Pfam" id="PF01715">
    <property type="entry name" value="IPPT"/>
    <property type="match status" value="1"/>
</dbReference>
<comment type="function">
    <text evidence="2 10 12">Catalyzes the transfer of a dimethylallyl group onto the adenine at position 37 in tRNAs that read codons beginning with uridine, leading to the formation of N6-(dimethylallyl)adenosine (i(6)A).</text>
</comment>
<evidence type="ECO:0000256" key="12">
    <source>
        <dbReference type="RuleBase" id="RU003784"/>
    </source>
</evidence>
<evidence type="ECO:0000256" key="13">
    <source>
        <dbReference type="RuleBase" id="RU003785"/>
    </source>
</evidence>
<evidence type="ECO:0000256" key="1">
    <source>
        <dbReference type="ARBA" id="ARBA00001946"/>
    </source>
</evidence>
<keyword evidence="7 10" id="KW-0067">ATP-binding</keyword>
<evidence type="ECO:0000256" key="5">
    <source>
        <dbReference type="ARBA" id="ARBA00022694"/>
    </source>
</evidence>
<gene>
    <name evidence="10 14" type="primary">miaA</name>
    <name evidence="14" type="ORF">BN85407210</name>
</gene>
<dbReference type="HAMAP" id="MF_00185">
    <property type="entry name" value="IPP_trans"/>
    <property type="match status" value="1"/>
</dbReference>
<evidence type="ECO:0000256" key="4">
    <source>
        <dbReference type="ARBA" id="ARBA00022679"/>
    </source>
</evidence>
<accession>U4KKU5</accession>
<dbReference type="HOGENOM" id="CLU_032616_0_1_14"/>
<evidence type="ECO:0000313" key="14">
    <source>
        <dbReference type="EMBL" id="CCV64298.1"/>
    </source>
</evidence>
<evidence type="ECO:0000256" key="2">
    <source>
        <dbReference type="ARBA" id="ARBA00003213"/>
    </source>
</evidence>
<keyword evidence="15" id="KW-1185">Reference proteome</keyword>
<dbReference type="EMBL" id="FO681347">
    <property type="protein sequence ID" value="CCV64298.1"/>
    <property type="molecule type" value="Genomic_DNA"/>
</dbReference>
<dbReference type="InterPro" id="IPR027417">
    <property type="entry name" value="P-loop_NTPase"/>
</dbReference>
<evidence type="ECO:0000256" key="11">
    <source>
        <dbReference type="RuleBase" id="RU003783"/>
    </source>
</evidence>
<evidence type="ECO:0000256" key="8">
    <source>
        <dbReference type="ARBA" id="ARBA00022842"/>
    </source>
</evidence>
<evidence type="ECO:0000256" key="3">
    <source>
        <dbReference type="ARBA" id="ARBA00005842"/>
    </source>
</evidence>
<keyword evidence="5 10" id="KW-0819">tRNA processing</keyword>
<dbReference type="GO" id="GO:0006400">
    <property type="term" value="P:tRNA modification"/>
    <property type="evidence" value="ECO:0007669"/>
    <property type="project" value="TreeGrafter"/>
</dbReference>
<keyword evidence="6 10" id="KW-0547">Nucleotide-binding</keyword>
<dbReference type="Proteomes" id="UP000032740">
    <property type="component" value="Chromosome"/>
</dbReference>
<comment type="catalytic activity">
    <reaction evidence="9 10 11">
        <text>adenosine(37) in tRNA + dimethylallyl diphosphate = N(6)-dimethylallyladenosine(37) in tRNA + diphosphate</text>
        <dbReference type="Rhea" id="RHEA:26482"/>
        <dbReference type="Rhea" id="RHEA-COMP:10162"/>
        <dbReference type="Rhea" id="RHEA-COMP:10375"/>
        <dbReference type="ChEBI" id="CHEBI:33019"/>
        <dbReference type="ChEBI" id="CHEBI:57623"/>
        <dbReference type="ChEBI" id="CHEBI:74411"/>
        <dbReference type="ChEBI" id="CHEBI:74415"/>
        <dbReference type="EC" id="2.5.1.75"/>
    </reaction>
</comment>
<dbReference type="SUPFAM" id="SSF52540">
    <property type="entry name" value="P-loop containing nucleoside triphosphate hydrolases"/>
    <property type="match status" value="2"/>
</dbReference>
<feature type="region of interest" description="Interaction with substrate tRNA" evidence="10">
    <location>
        <begin position="34"/>
        <end position="37"/>
    </location>
</feature>
<comment type="caution">
    <text evidence="10">Lacks conserved residue(s) required for the propagation of feature annotation.</text>
</comment>
<evidence type="ECO:0000256" key="10">
    <source>
        <dbReference type="HAMAP-Rule" id="MF_00185"/>
    </source>
</evidence>
<evidence type="ECO:0000256" key="9">
    <source>
        <dbReference type="ARBA" id="ARBA00049563"/>
    </source>
</evidence>
<dbReference type="PANTHER" id="PTHR11088:SF60">
    <property type="entry name" value="TRNA DIMETHYLALLYLTRANSFERASE"/>
    <property type="match status" value="1"/>
</dbReference>
<feature type="region of interest" description="Interaction with substrate tRNA" evidence="10">
    <location>
        <begin position="147"/>
        <end position="151"/>
    </location>
</feature>
<evidence type="ECO:0000256" key="6">
    <source>
        <dbReference type="ARBA" id="ARBA00022741"/>
    </source>
</evidence>
<proteinExistence type="inferred from homology"/>
<sequence length="289" mass="33174">MKKVIVITGPTASGKTKLSIDLAKKYHAEIINGDSVQVYKEFNIGSAKITETEKEGITHHLLDLIEPEDTYSIYQFQTDVRKLIDSIKLPMIVGGSGLYIKSALYQYELTDNQIGSAKAMSDLDIEETYLKLKELDPNTTVDKNNPQRVLRAYNDALTGKLRSEKNGKNIPLYDILILYLNIPRDTLRQRVTLRLDMMLENNFIDEVKTIKEKYPNANLNVIGYREINDYLENRITLETARQTIITKTMQFAKRQKTWVKNQMSPIILEALDEKLLEKASAHIDDFLRS</sequence>
<organism evidence="14 15">
    <name type="scientific">Alteracholeplasma palmae (strain ATCC 49389 / J233)</name>
    <name type="common">Acholeplasma palmae</name>
    <dbReference type="NCBI Taxonomy" id="1318466"/>
    <lineage>
        <taxon>Bacteria</taxon>
        <taxon>Bacillati</taxon>
        <taxon>Mycoplasmatota</taxon>
        <taxon>Mollicutes</taxon>
        <taxon>Acholeplasmatales</taxon>
        <taxon>Acholeplasmataceae</taxon>
        <taxon>Acholeplasma</taxon>
    </lineage>
</organism>
<dbReference type="GO" id="GO:0005524">
    <property type="term" value="F:ATP binding"/>
    <property type="evidence" value="ECO:0007669"/>
    <property type="project" value="UniProtKB-UniRule"/>
</dbReference>
<dbReference type="STRING" id="1318466.BN85407210"/>
<dbReference type="NCBIfam" id="TIGR00174">
    <property type="entry name" value="miaA"/>
    <property type="match status" value="1"/>
</dbReference>
<dbReference type="PANTHER" id="PTHR11088">
    <property type="entry name" value="TRNA DIMETHYLALLYLTRANSFERASE"/>
    <property type="match status" value="1"/>
</dbReference>
<evidence type="ECO:0000313" key="15">
    <source>
        <dbReference type="Proteomes" id="UP000032740"/>
    </source>
</evidence>
<keyword evidence="8 10" id="KW-0460">Magnesium</keyword>
<dbReference type="RefSeq" id="WP_026658785.1">
    <property type="nucleotide sequence ID" value="NC_022538.1"/>
</dbReference>
<dbReference type="Gene3D" id="3.40.50.300">
    <property type="entry name" value="P-loop containing nucleotide triphosphate hydrolases"/>
    <property type="match status" value="1"/>
</dbReference>
<feature type="binding site" evidence="10">
    <location>
        <begin position="11"/>
        <end position="16"/>
    </location>
    <ligand>
        <name>substrate</name>
    </ligand>
</feature>
<dbReference type="OrthoDB" id="9776390at2"/>
<dbReference type="KEGG" id="apal:BN85407210"/>
<name>U4KKU5_ALTPJ</name>
<dbReference type="InterPro" id="IPR018022">
    <property type="entry name" value="IPT"/>
</dbReference>
<evidence type="ECO:0000256" key="7">
    <source>
        <dbReference type="ARBA" id="ARBA00022840"/>
    </source>
</evidence>
<dbReference type="InterPro" id="IPR039657">
    <property type="entry name" value="Dimethylallyltransferase"/>
</dbReference>
<comment type="similarity">
    <text evidence="3 10 13">Belongs to the IPP transferase family.</text>
</comment>
<feature type="site" description="Interaction with substrate tRNA" evidence="10">
    <location>
        <position position="96"/>
    </location>
</feature>
<dbReference type="EC" id="2.5.1.75" evidence="10"/>
<keyword evidence="4 10" id="KW-0808">Transferase</keyword>
<dbReference type="AlphaFoldDB" id="U4KKU5"/>
<comment type="cofactor">
    <cofactor evidence="1 10">
        <name>Mg(2+)</name>
        <dbReference type="ChEBI" id="CHEBI:18420"/>
    </cofactor>
</comment>
<protein>
    <recommendedName>
        <fullName evidence="10">tRNA dimethylallyltransferase</fullName>
        <ecNumber evidence="10">2.5.1.75</ecNumber>
    </recommendedName>
    <alternativeName>
        <fullName evidence="10">Dimethylallyl diphosphate:tRNA dimethylallyltransferase</fullName>
        <shortName evidence="10">DMAPP:tRNA dimethylallyltransferase</shortName>
        <shortName evidence="10">DMATase</shortName>
    </alternativeName>
    <alternativeName>
        <fullName evidence="10">Isopentenyl-diphosphate:tRNA isopentenyltransferase</fullName>
        <shortName evidence="10">IPP transferase</shortName>
        <shortName evidence="10">IPPT</shortName>
        <shortName evidence="10">IPTase</shortName>
    </alternativeName>
</protein>
<reference evidence="14 15" key="1">
    <citation type="journal article" date="2013" name="J. Mol. Microbiol. Biotechnol.">
        <title>Analysis of the Complete Genomes of Acholeplasma brassicae , A. palmae and A. laidlawii and Their Comparison to the Obligate Parasites from ' Candidatus Phytoplasma'.</title>
        <authorList>
            <person name="Kube M."/>
            <person name="Siewert C."/>
            <person name="Migdoll A.M."/>
            <person name="Duduk B."/>
            <person name="Holz S."/>
            <person name="Rabus R."/>
            <person name="Seemuller E."/>
            <person name="Mitrovic J."/>
            <person name="Muller I."/>
            <person name="Buttner C."/>
            <person name="Reinhardt R."/>
        </authorList>
    </citation>
    <scope>NUCLEOTIDE SEQUENCE [LARGE SCALE GENOMIC DNA]</scope>
    <source>
        <strain evidence="14 15">J233</strain>
    </source>
</reference>